<gene>
    <name evidence="2" type="ORF">AWB78_07354</name>
</gene>
<sequence>MARPTKPSIALTNESLLAIMQSGRTYSAYALARKFGLTTQEVRPTLDALVKSRELIQCRASNNSVNFKLPAQDDRTTGGLSQDANGSRPATGIFAGVMKGYDAEFDRRASLCMLARRT</sequence>
<comment type="caution">
    <text evidence="2">The sequence shown here is derived from an EMBL/GenBank/DDBJ whole genome shotgun (WGS) entry which is preliminary data.</text>
</comment>
<evidence type="ECO:0000256" key="1">
    <source>
        <dbReference type="SAM" id="MobiDB-lite"/>
    </source>
</evidence>
<proteinExistence type="predicted"/>
<protein>
    <submittedName>
        <fullName evidence="2">Uncharacterized protein</fullName>
    </submittedName>
</protein>
<evidence type="ECO:0000313" key="3">
    <source>
        <dbReference type="Proteomes" id="UP000071859"/>
    </source>
</evidence>
<dbReference type="AlphaFoldDB" id="A0A158EER1"/>
<keyword evidence="3" id="KW-1185">Reference proteome</keyword>
<reference evidence="2" key="1">
    <citation type="submission" date="2016-01" db="EMBL/GenBank/DDBJ databases">
        <authorList>
            <person name="Peeters C."/>
        </authorList>
    </citation>
    <scope>NUCLEOTIDE SEQUENCE</scope>
    <source>
        <strain evidence="2">LMG 29321</strain>
    </source>
</reference>
<name>A0A158EER1_9BURK</name>
<accession>A0A158EER1</accession>
<feature type="region of interest" description="Disordered" evidence="1">
    <location>
        <begin position="67"/>
        <end position="87"/>
    </location>
</feature>
<evidence type="ECO:0000313" key="2">
    <source>
        <dbReference type="EMBL" id="SAL05200.1"/>
    </source>
</evidence>
<dbReference type="EMBL" id="FCOX02000076">
    <property type="protein sequence ID" value="SAL05200.1"/>
    <property type="molecule type" value="Genomic_DNA"/>
</dbReference>
<organism evidence="2 3">
    <name type="scientific">Caballeronia calidae</name>
    <dbReference type="NCBI Taxonomy" id="1777139"/>
    <lineage>
        <taxon>Bacteria</taxon>
        <taxon>Pseudomonadati</taxon>
        <taxon>Pseudomonadota</taxon>
        <taxon>Betaproteobacteria</taxon>
        <taxon>Burkholderiales</taxon>
        <taxon>Burkholderiaceae</taxon>
        <taxon>Caballeronia</taxon>
    </lineage>
</organism>
<dbReference type="Proteomes" id="UP000071859">
    <property type="component" value="Unassembled WGS sequence"/>
</dbReference>